<feature type="active site" description="Charge relay system" evidence="6 7">
    <location>
        <position position="386"/>
    </location>
</feature>
<dbReference type="CDD" id="cd07475">
    <property type="entry name" value="Peptidases_S8_C5a_Peptidase"/>
    <property type="match status" value="1"/>
</dbReference>
<feature type="domain" description="Peptidase S8/S53" evidence="9">
    <location>
        <begin position="119"/>
        <end position="446"/>
    </location>
</feature>
<dbReference type="InterPro" id="IPR051048">
    <property type="entry name" value="Peptidase_S8/S53_subtilisin"/>
</dbReference>
<evidence type="ECO:0000256" key="3">
    <source>
        <dbReference type="ARBA" id="ARBA00022729"/>
    </source>
</evidence>
<dbReference type="InterPro" id="IPR036852">
    <property type="entry name" value="Peptidase_S8/S53_dom_sf"/>
</dbReference>
<dbReference type="EMBL" id="AZEY01000032">
    <property type="protein sequence ID" value="KRL67426.1"/>
    <property type="molecule type" value="Genomic_DNA"/>
</dbReference>
<dbReference type="Pfam" id="PF06280">
    <property type="entry name" value="fn3_5"/>
    <property type="match status" value="1"/>
</dbReference>
<evidence type="ECO:0000313" key="12">
    <source>
        <dbReference type="EMBL" id="KRL67426.1"/>
    </source>
</evidence>
<sequence length="1488" mass="160999">MQEKFKESDRGGMYYRLHKSGHQWLALVLISTGLALTFSGVASAQASDIGGNPRTVRTYSSLINSANSKNQLSSQGNQIKSVNTQTINATQTAKAILPLNEDALTKGNVTEAWSQGFKGQGMVVADIDTGIQKHPDFRLSNDKTAKISEDMAKKEISNKGYGTYVSSKIPFAYDYVSNDNDSYEPTEKTSFHGQHTAGTIAANGQAKNPDGQYVSGVAPEAQILAMKVYDGFPDESSNNISRAIHDAVDLGADVINMSLGIGVARQSLTDEEQEAVQYATDHGVFVSIAASNNGAAGSTYGSGQPGSIATSYQPANEGLIANPGAAESAATIAAENTSIGSGDDMASFSSWGPTPDYTLKPDITAPGVAIQSTWENGGYESDSGTSMATPFIAGAAALVMQRLAKTNPDLKGAQLVQTAKIALMNASQPMTDISYSGVLVSPRRQGSGKVNVSNAVNLTTSATNAANGEGSVSLKQIGRTANFSLQVTNRGMKTETYAVSDNGGPQTETRDNTQNLGIIHDVKIEGASLRPSTSKVTLAPGESQKVDFMLNLGDKLAPNSVAEGFVTFKATDSSQNLTVPYLGYAGDLTKENVIDKSANQKGSIFGGGYLYDENNMPLGITDSASLSNLINSSNGKISWSNVGSKIDSHKVAFSPNNDNSSDTVSPYIFTKQNLANVTAKVLDQSGKVIKIIDQENNTDKSFYQDGNTWDQDLTLSPTMRNDPSKFKWDGTAYDQSTGENKVVPDGRYTYQMMTTNYNDGSQKQQSFDLPVTVDNIAPTIDDTKYQNGTLMVGYSDKGVGFTSQSNIVLSINGVEEGANLNNDGKSNSGTFSYKFTAQQQRALANGDGHVKLILTDLAGNKVVKDIPTIQGIGNKVVKTNPKAPQFKWERIGDRNDADNGYAQSGIEPWWVVNTSDSKATFKAKVPVGDPDLKAYAFDKLSGRTFLGKINAKTGIVTFNISLNGQLYLELEGYATIPTEKFGTLAQSPVDGLLIFSDPDFPAVSKLTPKVKNDFVDEATATKQIRKIGGIPIIPGHRVSDLTTRFNPTNGIKFTGLNDNNITIIGAGSKLYDTKNQQLTISGKLDDPKDKLVILKSPNEKDKKNVVRINNDGTFSYQIPFKQTEQRGVGYILTTKGKGEKYDVTNRGVLEIITDTSFPTLKMPQADSLRLNPQTGEYDVTTTDDIFTISGNVDDNVSGYRLYADSDNVFHEQNDAGFNVHDASQKSVNPYPAHEFKQTYNLAMGNNYFKISAVDQAGNTTTKTFHVVREQIPVSEPISSSSYDDNGLSSIQSSQTNSNQGQSASNLGTTATTVTTQSDSKTKVRRLPRSVAKKGTLIYAIQRLSLYRSSDFSTKTRRLTFAKQAILKRPVFKVLGYVYYGNGNLLRYKVRDLNKNSKTYGKVGYITANSNYTKPAYYQSKSTDVIVLSHAGIDSYRTKLLTGKINHYKRGDKLYIKKLIHIGTVTRFRLINGQYISANRKLVTVVSYK</sequence>
<keyword evidence="5 7" id="KW-0720">Serine protease</keyword>
<dbReference type="Gene3D" id="2.60.40.4070">
    <property type="match status" value="1"/>
</dbReference>
<dbReference type="InterPro" id="IPR013783">
    <property type="entry name" value="Ig-like_fold"/>
</dbReference>
<proteinExistence type="inferred from homology"/>
<evidence type="ECO:0000256" key="2">
    <source>
        <dbReference type="ARBA" id="ARBA00022670"/>
    </source>
</evidence>
<dbReference type="PANTHER" id="PTHR43399:SF4">
    <property type="entry name" value="CELL WALL-ASSOCIATED PROTEASE"/>
    <property type="match status" value="1"/>
</dbReference>
<dbReference type="RefSeq" id="WP_057864258.1">
    <property type="nucleotide sequence ID" value="NZ_AZEY01000032.1"/>
</dbReference>
<feature type="region of interest" description="Disordered" evidence="8">
    <location>
        <begin position="1275"/>
        <end position="1325"/>
    </location>
</feature>
<protein>
    <submittedName>
        <fullName evidence="12">Membrane associated subtilisin-like serine protease</fullName>
    </submittedName>
</protein>
<comment type="caution">
    <text evidence="12">The sequence shown here is derived from an EMBL/GenBank/DDBJ whole genome shotgun (WGS) entry which is preliminary data.</text>
</comment>
<dbReference type="InterPro" id="IPR000209">
    <property type="entry name" value="Peptidase_S8/S53_dom"/>
</dbReference>
<evidence type="ECO:0000256" key="5">
    <source>
        <dbReference type="ARBA" id="ARBA00022825"/>
    </source>
</evidence>
<gene>
    <name evidence="12" type="ORF">FC85_GL002670</name>
</gene>
<evidence type="ECO:0000256" key="7">
    <source>
        <dbReference type="PROSITE-ProRule" id="PRU01240"/>
    </source>
</evidence>
<keyword evidence="3" id="KW-0732">Signal</keyword>
<evidence type="ECO:0000256" key="6">
    <source>
        <dbReference type="PIRSR" id="PIRSR615500-1"/>
    </source>
</evidence>
<dbReference type="InterPro" id="IPR044081">
    <property type="entry name" value="DUF5776"/>
</dbReference>
<evidence type="ECO:0000256" key="1">
    <source>
        <dbReference type="ARBA" id="ARBA00011073"/>
    </source>
</evidence>
<dbReference type="PROSITE" id="PS51892">
    <property type="entry name" value="SUBTILASE"/>
    <property type="match status" value="1"/>
</dbReference>
<feature type="compositionally biased region" description="Low complexity" evidence="8">
    <location>
        <begin position="1278"/>
        <end position="1315"/>
    </location>
</feature>
<evidence type="ECO:0000259" key="11">
    <source>
        <dbReference type="Pfam" id="PF19087"/>
    </source>
</evidence>
<feature type="domain" description="DUF5776" evidence="11">
    <location>
        <begin position="1416"/>
        <end position="1482"/>
    </location>
</feature>
<dbReference type="GO" id="GO:0016020">
    <property type="term" value="C:membrane"/>
    <property type="evidence" value="ECO:0007669"/>
    <property type="project" value="InterPro"/>
</dbReference>
<dbReference type="InterPro" id="IPR010435">
    <property type="entry name" value="C5a/SBT2-like_Fn3"/>
</dbReference>
<dbReference type="PANTHER" id="PTHR43399">
    <property type="entry name" value="SUBTILISIN-RELATED"/>
    <property type="match status" value="1"/>
</dbReference>
<dbReference type="Proteomes" id="UP000052013">
    <property type="component" value="Unassembled WGS sequence"/>
</dbReference>
<accession>A0A0R1SLN3</accession>
<dbReference type="STRING" id="1423739.FC85_GL002670"/>
<dbReference type="PRINTS" id="PR00723">
    <property type="entry name" value="SUBTILISIN"/>
</dbReference>
<dbReference type="Gene3D" id="3.40.50.200">
    <property type="entry name" value="Peptidase S8/S53 domain"/>
    <property type="match status" value="1"/>
</dbReference>
<evidence type="ECO:0000259" key="10">
    <source>
        <dbReference type="Pfam" id="PF06280"/>
    </source>
</evidence>
<keyword evidence="4 7" id="KW-0378">Hydrolase</keyword>
<dbReference type="InterPro" id="IPR034216">
    <property type="entry name" value="C5a_Peptidase"/>
</dbReference>
<dbReference type="Gene3D" id="2.60.40.10">
    <property type="entry name" value="Immunoglobulins"/>
    <property type="match status" value="1"/>
</dbReference>
<evidence type="ECO:0000259" key="9">
    <source>
        <dbReference type="Pfam" id="PF00082"/>
    </source>
</evidence>
<evidence type="ECO:0000256" key="8">
    <source>
        <dbReference type="SAM" id="MobiDB-lite"/>
    </source>
</evidence>
<dbReference type="GO" id="GO:0004252">
    <property type="term" value="F:serine-type endopeptidase activity"/>
    <property type="evidence" value="ECO:0007669"/>
    <property type="project" value="UniProtKB-UniRule"/>
</dbReference>
<comment type="similarity">
    <text evidence="1 7">Belongs to the peptidase S8 family.</text>
</comment>
<evidence type="ECO:0000313" key="13">
    <source>
        <dbReference type="Proteomes" id="UP000052013"/>
    </source>
</evidence>
<name>A0A0R1SLN3_9LACO</name>
<dbReference type="InterPro" id="IPR023828">
    <property type="entry name" value="Peptidase_S8_Ser-AS"/>
</dbReference>
<dbReference type="InterPro" id="IPR015500">
    <property type="entry name" value="Peptidase_S8_subtilisin-rel"/>
</dbReference>
<dbReference type="PATRIC" id="fig|1423739.3.peg.2769"/>
<evidence type="ECO:0000256" key="4">
    <source>
        <dbReference type="ARBA" id="ARBA00022801"/>
    </source>
</evidence>
<dbReference type="Gene3D" id="2.60.40.1710">
    <property type="entry name" value="Subtilisin-like superfamily"/>
    <property type="match status" value="1"/>
</dbReference>
<dbReference type="Pfam" id="PF19087">
    <property type="entry name" value="DUF5776"/>
    <property type="match status" value="1"/>
</dbReference>
<feature type="active site" description="Charge relay system" evidence="6 7">
    <location>
        <position position="128"/>
    </location>
</feature>
<dbReference type="PROSITE" id="PS00138">
    <property type="entry name" value="SUBTILASE_SER"/>
    <property type="match status" value="1"/>
</dbReference>
<dbReference type="Pfam" id="PF00082">
    <property type="entry name" value="Peptidase_S8"/>
    <property type="match status" value="1"/>
</dbReference>
<dbReference type="SUPFAM" id="SSF52743">
    <property type="entry name" value="Subtilisin-like"/>
    <property type="match status" value="1"/>
</dbReference>
<keyword evidence="2 7" id="KW-0645">Protease</keyword>
<organism evidence="12 13">
    <name type="scientific">Lentilactobacillus diolivorans DSM 14421</name>
    <dbReference type="NCBI Taxonomy" id="1423739"/>
    <lineage>
        <taxon>Bacteria</taxon>
        <taxon>Bacillati</taxon>
        <taxon>Bacillota</taxon>
        <taxon>Bacilli</taxon>
        <taxon>Lactobacillales</taxon>
        <taxon>Lactobacillaceae</taxon>
        <taxon>Lentilactobacillus</taxon>
    </lineage>
</organism>
<reference evidence="12 13" key="1">
    <citation type="journal article" date="2015" name="Genome Announc.">
        <title>Expanding the biotechnology potential of lactobacilli through comparative genomics of 213 strains and associated genera.</title>
        <authorList>
            <person name="Sun Z."/>
            <person name="Harris H.M."/>
            <person name="McCann A."/>
            <person name="Guo C."/>
            <person name="Argimon S."/>
            <person name="Zhang W."/>
            <person name="Yang X."/>
            <person name="Jeffery I.B."/>
            <person name="Cooney J.C."/>
            <person name="Kagawa T.F."/>
            <person name="Liu W."/>
            <person name="Song Y."/>
            <person name="Salvetti E."/>
            <person name="Wrobel A."/>
            <person name="Rasinkangas P."/>
            <person name="Parkhill J."/>
            <person name="Rea M.C."/>
            <person name="O'Sullivan O."/>
            <person name="Ritari J."/>
            <person name="Douillard F.P."/>
            <person name="Paul Ross R."/>
            <person name="Yang R."/>
            <person name="Briner A.E."/>
            <person name="Felis G.E."/>
            <person name="de Vos W.M."/>
            <person name="Barrangou R."/>
            <person name="Klaenhammer T.R."/>
            <person name="Caufield P.W."/>
            <person name="Cui Y."/>
            <person name="Zhang H."/>
            <person name="O'Toole P.W."/>
        </authorList>
    </citation>
    <scope>NUCLEOTIDE SEQUENCE [LARGE SCALE GENOMIC DNA]</scope>
    <source>
        <strain evidence="12 13">DSM 14421</strain>
    </source>
</reference>
<dbReference type="GO" id="GO:0006508">
    <property type="term" value="P:proteolysis"/>
    <property type="evidence" value="ECO:0007669"/>
    <property type="project" value="UniProtKB-KW"/>
</dbReference>
<feature type="domain" description="C5a peptidase/Subtilisin-like protease SBT2-like Fn3-like" evidence="10">
    <location>
        <begin position="472"/>
        <end position="582"/>
    </location>
</feature>
<feature type="active site" description="Charge relay system" evidence="6 7">
    <location>
        <position position="192"/>
    </location>
</feature>